<evidence type="ECO:0000313" key="3">
    <source>
        <dbReference type="EMBL" id="KAG8371224.1"/>
    </source>
</evidence>
<dbReference type="GO" id="GO:0006355">
    <property type="term" value="P:regulation of DNA-templated transcription"/>
    <property type="evidence" value="ECO:0007669"/>
    <property type="project" value="UniProtKB-UniRule"/>
</dbReference>
<dbReference type="GO" id="GO:0008270">
    <property type="term" value="F:zinc ion binding"/>
    <property type="evidence" value="ECO:0007669"/>
    <property type="project" value="UniProtKB-UniRule"/>
</dbReference>
<dbReference type="PANTHER" id="PTHR31669:SF88">
    <property type="entry name" value="PROTEIN FAR1-RELATED SEQUENCE"/>
    <property type="match status" value="1"/>
</dbReference>
<keyword evidence="1" id="KW-0479">Metal-binding</keyword>
<keyword evidence="1" id="KW-0862">Zinc</keyword>
<dbReference type="InterPro" id="IPR031052">
    <property type="entry name" value="FHY3/FAR1"/>
</dbReference>
<reference evidence="3" key="1">
    <citation type="submission" date="2019-10" db="EMBL/GenBank/DDBJ databases">
        <authorList>
            <person name="Zhang R."/>
            <person name="Pan Y."/>
            <person name="Wang J."/>
            <person name="Ma R."/>
            <person name="Yu S."/>
        </authorList>
    </citation>
    <scope>NUCLEOTIDE SEQUENCE</scope>
    <source>
        <strain evidence="3">LA-IB0</strain>
        <tissue evidence="3">Leaf</tissue>
    </source>
</reference>
<evidence type="ECO:0000256" key="1">
    <source>
        <dbReference type="RuleBase" id="RU367018"/>
    </source>
</evidence>
<comment type="subcellular location">
    <subcellularLocation>
        <location evidence="1">Nucleus</location>
    </subcellularLocation>
</comment>
<comment type="similarity">
    <text evidence="1">Belongs to the FHY3/FAR1 family.</text>
</comment>
<evidence type="ECO:0000259" key="2">
    <source>
        <dbReference type="Pfam" id="PF03101"/>
    </source>
</evidence>
<keyword evidence="1" id="KW-0863">Zinc-finger</keyword>
<dbReference type="Proteomes" id="UP000826271">
    <property type="component" value="Unassembled WGS sequence"/>
</dbReference>
<comment type="function">
    <text evidence="1">Putative transcription activator involved in regulating light control of development.</text>
</comment>
<proteinExistence type="inferred from homology"/>
<keyword evidence="4" id="KW-1185">Reference proteome</keyword>
<feature type="domain" description="FAR1" evidence="2">
    <location>
        <begin position="4"/>
        <end position="55"/>
    </location>
</feature>
<protein>
    <recommendedName>
        <fullName evidence="1">Protein FAR1-RELATED SEQUENCE</fullName>
    </recommendedName>
</protein>
<accession>A0AAV6WTS2</accession>
<dbReference type="EMBL" id="WHWC01000013">
    <property type="protein sequence ID" value="KAG8371224.1"/>
    <property type="molecule type" value="Genomic_DNA"/>
</dbReference>
<dbReference type="PANTHER" id="PTHR31669">
    <property type="entry name" value="PROTEIN FAR1-RELATED SEQUENCE 10-RELATED"/>
    <property type="match status" value="1"/>
</dbReference>
<gene>
    <name evidence="3" type="ORF">BUALT_Bualt13G0065500</name>
</gene>
<dbReference type="GO" id="GO:0005634">
    <property type="term" value="C:nucleus"/>
    <property type="evidence" value="ECO:0007669"/>
    <property type="project" value="UniProtKB-SubCell"/>
</dbReference>
<comment type="caution">
    <text evidence="3">The sequence shown here is derived from an EMBL/GenBank/DDBJ whole genome shotgun (WGS) entry which is preliminary data.</text>
</comment>
<sequence length="183" mass="21392">MSVICCVHQGYKEGNKVKNSRLGKEIGCQAIMRIKVNKLRKWMITKVILDHNHNTTPSNVFPRARHRLCLWHITQKVPQQLNGHNEYKSIKRAVEATVYDSSRVSELEQAWKEMIDDHGFGDNKWVQSLYCDKEKWIPIFLKDTFFAGMSATQRREIINAFFDGITKMSWRGKKSQFKSLEST</sequence>
<evidence type="ECO:0000313" key="4">
    <source>
        <dbReference type="Proteomes" id="UP000826271"/>
    </source>
</evidence>
<dbReference type="InterPro" id="IPR004330">
    <property type="entry name" value="FAR1_DNA_bnd_dom"/>
</dbReference>
<organism evidence="3 4">
    <name type="scientific">Buddleja alternifolia</name>
    <dbReference type="NCBI Taxonomy" id="168488"/>
    <lineage>
        <taxon>Eukaryota</taxon>
        <taxon>Viridiplantae</taxon>
        <taxon>Streptophyta</taxon>
        <taxon>Embryophyta</taxon>
        <taxon>Tracheophyta</taxon>
        <taxon>Spermatophyta</taxon>
        <taxon>Magnoliopsida</taxon>
        <taxon>eudicotyledons</taxon>
        <taxon>Gunneridae</taxon>
        <taxon>Pentapetalae</taxon>
        <taxon>asterids</taxon>
        <taxon>lamiids</taxon>
        <taxon>Lamiales</taxon>
        <taxon>Scrophulariaceae</taxon>
        <taxon>Buddlejeae</taxon>
        <taxon>Buddleja</taxon>
    </lineage>
</organism>
<keyword evidence="1" id="KW-0539">Nucleus</keyword>
<dbReference type="Pfam" id="PF03101">
    <property type="entry name" value="FAR1"/>
    <property type="match status" value="1"/>
</dbReference>
<dbReference type="AlphaFoldDB" id="A0AAV6WTS2"/>
<name>A0AAV6WTS2_9LAMI</name>